<feature type="transmembrane region" description="Helical" evidence="10">
    <location>
        <begin position="180"/>
        <end position="207"/>
    </location>
</feature>
<evidence type="ECO:0000256" key="9">
    <source>
        <dbReference type="ARBA" id="ARBA00023136"/>
    </source>
</evidence>
<evidence type="ECO:0000256" key="7">
    <source>
        <dbReference type="ARBA" id="ARBA00022840"/>
    </source>
</evidence>
<feature type="transmembrane region" description="Helical" evidence="10">
    <location>
        <begin position="939"/>
        <end position="962"/>
    </location>
</feature>
<feature type="transmembrane region" description="Helical" evidence="10">
    <location>
        <begin position="245"/>
        <end position="266"/>
    </location>
</feature>
<keyword evidence="5" id="KW-0677">Repeat</keyword>
<keyword evidence="9 10" id="KW-0472">Membrane</keyword>
<evidence type="ECO:0000313" key="12">
    <source>
        <dbReference type="EMBL" id="PMD40375.1"/>
    </source>
</evidence>
<evidence type="ECO:0000256" key="5">
    <source>
        <dbReference type="ARBA" id="ARBA00022737"/>
    </source>
</evidence>
<reference evidence="12 13" key="1">
    <citation type="submission" date="2016-04" db="EMBL/GenBank/DDBJ databases">
        <title>A degradative enzymes factory behind the ericoid mycorrhizal symbiosis.</title>
        <authorList>
            <consortium name="DOE Joint Genome Institute"/>
            <person name="Martino E."/>
            <person name="Morin E."/>
            <person name="Grelet G."/>
            <person name="Kuo A."/>
            <person name="Kohler A."/>
            <person name="Daghino S."/>
            <person name="Barry K."/>
            <person name="Choi C."/>
            <person name="Cichocki N."/>
            <person name="Clum A."/>
            <person name="Copeland A."/>
            <person name="Hainaut M."/>
            <person name="Haridas S."/>
            <person name="Labutti K."/>
            <person name="Lindquist E."/>
            <person name="Lipzen A."/>
            <person name="Khouja H.-R."/>
            <person name="Murat C."/>
            <person name="Ohm R."/>
            <person name="Olson A."/>
            <person name="Spatafora J."/>
            <person name="Veneault-Fourrey C."/>
            <person name="Henrissat B."/>
            <person name="Grigoriev I."/>
            <person name="Martin F."/>
            <person name="Perotto S."/>
        </authorList>
    </citation>
    <scope>NUCLEOTIDE SEQUENCE [LARGE SCALE GENOMIC DNA]</scope>
    <source>
        <strain evidence="12 13">F</strain>
    </source>
</reference>
<dbReference type="CDD" id="cd03263">
    <property type="entry name" value="ABC_subfamily_A"/>
    <property type="match status" value="2"/>
</dbReference>
<dbReference type="InterPro" id="IPR017871">
    <property type="entry name" value="ABC_transporter-like_CS"/>
</dbReference>
<dbReference type="SMART" id="SM00382">
    <property type="entry name" value="AAA"/>
    <property type="match status" value="2"/>
</dbReference>
<protein>
    <submittedName>
        <fullName evidence="12">P-loop containing nucleoside triphosphate hydrolase protein</fullName>
    </submittedName>
</protein>
<dbReference type="Gene3D" id="3.40.50.300">
    <property type="entry name" value="P-loop containing nucleotide triphosphate hydrolases"/>
    <property type="match status" value="2"/>
</dbReference>
<feature type="transmembrane region" description="Helical" evidence="10">
    <location>
        <begin position="213"/>
        <end position="233"/>
    </location>
</feature>
<evidence type="ECO:0000256" key="3">
    <source>
        <dbReference type="ARBA" id="ARBA00022448"/>
    </source>
</evidence>
<evidence type="ECO:0000256" key="8">
    <source>
        <dbReference type="ARBA" id="ARBA00022989"/>
    </source>
</evidence>
<evidence type="ECO:0000313" key="13">
    <source>
        <dbReference type="Proteomes" id="UP000235786"/>
    </source>
</evidence>
<dbReference type="EMBL" id="KZ613945">
    <property type="protein sequence ID" value="PMD40375.1"/>
    <property type="molecule type" value="Genomic_DNA"/>
</dbReference>
<feature type="transmembrane region" description="Helical" evidence="10">
    <location>
        <begin position="1048"/>
        <end position="1070"/>
    </location>
</feature>
<evidence type="ECO:0000256" key="2">
    <source>
        <dbReference type="ARBA" id="ARBA00008869"/>
    </source>
</evidence>
<evidence type="ECO:0000256" key="6">
    <source>
        <dbReference type="ARBA" id="ARBA00022741"/>
    </source>
</evidence>
<evidence type="ECO:0000256" key="1">
    <source>
        <dbReference type="ARBA" id="ARBA00004141"/>
    </source>
</evidence>
<dbReference type="OrthoDB" id="8061355at2759"/>
<feature type="domain" description="ABC transporter" evidence="11">
    <location>
        <begin position="366"/>
        <end position="601"/>
    </location>
</feature>
<dbReference type="InterPro" id="IPR026082">
    <property type="entry name" value="ABCA"/>
</dbReference>
<keyword evidence="7" id="KW-0067">ATP-binding</keyword>
<feature type="transmembrane region" description="Helical" evidence="10">
    <location>
        <begin position="324"/>
        <end position="344"/>
    </location>
</feature>
<keyword evidence="13" id="KW-1185">Reference proteome</keyword>
<keyword evidence="8 10" id="KW-1133">Transmembrane helix</keyword>
<accession>A0A2J6RPD1</accession>
<dbReference type="InterPro" id="IPR003593">
    <property type="entry name" value="AAA+_ATPase"/>
</dbReference>
<dbReference type="PROSITE" id="PS50893">
    <property type="entry name" value="ABC_TRANSPORTER_2"/>
    <property type="match status" value="2"/>
</dbReference>
<dbReference type="InterPro" id="IPR013525">
    <property type="entry name" value="ABC2_TM"/>
</dbReference>
<dbReference type="GO" id="GO:0016887">
    <property type="term" value="F:ATP hydrolysis activity"/>
    <property type="evidence" value="ECO:0007669"/>
    <property type="project" value="InterPro"/>
</dbReference>
<keyword evidence="6" id="KW-0547">Nucleotide-binding</keyword>
<name>A0A2J6RPD1_HYAVF</name>
<keyword evidence="12" id="KW-0378">Hydrolase</keyword>
<dbReference type="Pfam" id="PF00005">
    <property type="entry name" value="ABC_tran"/>
    <property type="match status" value="2"/>
</dbReference>
<dbReference type="InterPro" id="IPR003439">
    <property type="entry name" value="ABC_transporter-like_ATP-bd"/>
</dbReference>
<feature type="transmembrane region" description="Helical" evidence="10">
    <location>
        <begin position="1022"/>
        <end position="1041"/>
    </location>
</feature>
<dbReference type="Pfam" id="PF12698">
    <property type="entry name" value="ABC2_membrane_3"/>
    <property type="match status" value="1"/>
</dbReference>
<dbReference type="InterPro" id="IPR027417">
    <property type="entry name" value="P-loop_NTPase"/>
</dbReference>
<dbReference type="STRING" id="1149755.A0A2J6RPD1"/>
<proteinExistence type="inferred from homology"/>
<evidence type="ECO:0000256" key="10">
    <source>
        <dbReference type="SAM" id="Phobius"/>
    </source>
</evidence>
<comment type="subcellular location">
    <subcellularLocation>
        <location evidence="1">Membrane</location>
        <topology evidence="1">Multi-pass membrane protein</topology>
    </subcellularLocation>
</comment>
<dbReference type="PROSITE" id="PS00211">
    <property type="entry name" value="ABC_TRANSPORTER_1"/>
    <property type="match status" value="1"/>
</dbReference>
<dbReference type="GO" id="GO:0005524">
    <property type="term" value="F:ATP binding"/>
    <property type="evidence" value="ECO:0007669"/>
    <property type="project" value="UniProtKB-KW"/>
</dbReference>
<comment type="similarity">
    <text evidence="2">Belongs to the ABC transporter superfamily. ABCA family.</text>
</comment>
<dbReference type="SUPFAM" id="SSF52540">
    <property type="entry name" value="P-loop containing nucleoside triphosphate hydrolases"/>
    <property type="match status" value="2"/>
</dbReference>
<dbReference type="GO" id="GO:0005319">
    <property type="term" value="F:lipid transporter activity"/>
    <property type="evidence" value="ECO:0007669"/>
    <property type="project" value="TreeGrafter"/>
</dbReference>
<dbReference type="PANTHER" id="PTHR19229:SF36">
    <property type="entry name" value="ATP-BINDING CASSETTE SUB-FAMILY A MEMBER 2"/>
    <property type="match status" value="1"/>
</dbReference>
<evidence type="ECO:0000256" key="4">
    <source>
        <dbReference type="ARBA" id="ARBA00022692"/>
    </source>
</evidence>
<keyword evidence="4 10" id="KW-0812">Transmembrane</keyword>
<feature type="transmembrane region" description="Helical" evidence="10">
    <location>
        <begin position="983"/>
        <end position="1010"/>
    </location>
</feature>
<dbReference type="GO" id="GO:0140359">
    <property type="term" value="F:ABC-type transporter activity"/>
    <property type="evidence" value="ECO:0007669"/>
    <property type="project" value="InterPro"/>
</dbReference>
<gene>
    <name evidence="12" type="ORF">L207DRAFT_458946</name>
</gene>
<dbReference type="GO" id="GO:0016020">
    <property type="term" value="C:membrane"/>
    <property type="evidence" value="ECO:0007669"/>
    <property type="project" value="UniProtKB-SubCell"/>
</dbReference>
<feature type="transmembrane region" description="Helical" evidence="10">
    <location>
        <begin position="129"/>
        <end position="159"/>
    </location>
</feature>
<dbReference type="PANTHER" id="PTHR19229">
    <property type="entry name" value="ATP-BINDING CASSETTE TRANSPORTER SUBFAMILY A ABCA"/>
    <property type="match status" value="1"/>
</dbReference>
<dbReference type="Proteomes" id="UP000235786">
    <property type="component" value="Unassembled WGS sequence"/>
</dbReference>
<organism evidence="12 13">
    <name type="scientific">Hyaloscypha variabilis (strain UAMH 11265 / GT02V1 / F)</name>
    <name type="common">Meliniomyces variabilis</name>
    <dbReference type="NCBI Taxonomy" id="1149755"/>
    <lineage>
        <taxon>Eukaryota</taxon>
        <taxon>Fungi</taxon>
        <taxon>Dikarya</taxon>
        <taxon>Ascomycota</taxon>
        <taxon>Pezizomycotina</taxon>
        <taxon>Leotiomycetes</taxon>
        <taxon>Helotiales</taxon>
        <taxon>Hyaloscyphaceae</taxon>
        <taxon>Hyaloscypha</taxon>
        <taxon>Hyaloscypha variabilis</taxon>
    </lineage>
</organism>
<sequence>MKGVEGITVDDPDDLFDLCRQSLAGASDCFAAVLFSTFNETTVEYSIAMDESALAYSASNGGWGDHTPNSRMNRLIFPLQWALDSHIGNFSTAIPPSTLPWSGLFGPNANLLEFSSQSSLSGQPTNGPYWLSLVSWFVAPVFFLILIGVVYHLATFVATERQTTISELMAAQNVTATPRILSTLLTFYLIYFPGFLICSILFTQILFTRTSDILFLFITLLAGAAVVTSSHFVASFFGKAQLAGLYCSTLAIALAFVTLSAALRYTPPQTEIMALSLIFPPACFANFISDVARREFLLRAFSLSNIPPIILSDETIDIQKINGYLYIVFFVVQIVVYTAGTYAVERGLWGVARKFERIPADSDIALRCTGLSKTYHGKRRWYFPFVRKGEPVLAVANLNIEVKKGSVTFLLGPNGGGKTTTLKCVAGMISMDSGSTLALNEAGVVFGICPQTNVFWDNLTVQEHIKIWRKLKTASFEDVQVDDDDILAECDLVEKVQAPAKTLSGGQMRKLQLAIAFVGGSKVCCIDEASSGLDPLSRRNIWNIIQKGHSRRTILVTTHFLDEADILADHIAIVYKGRLVCEGPSTSLKARYGDDYIIRSENEVDSDALVWRSSSSTEATKKLLELEAVTEDTTYDVKFPTLEQVFLKVTSDSNTAIHDNGGDGIAGEEELSTVIDEKIFALENEAPPDIDLDVGHSVGLARQVAALFRKRYTLLLQKAGWISYSINLVIPIIIAAALVKFMYRFDPLQTCEVNNLLLRNASASETNFGQVNYGSNFPVFAPLDQGEAPEVYPEDMYNPQPSTIIGPESAFTGAVQDDLYLFNIPSIFIADYSDTTNASWQDSEALSTRVFVNSTDDMIIQITNYSGTGYQGFGVFAPTPETATLYYNDYDQISQYGMNMLGLTLVTNRIANATTSTGLARKVSAEIRTMRTAPSNVSFFTMPIAILICLSFIVASSIAVIYPAFEKNNRVRALQYCNGVSPFALWFGYLLFDMQLIIIQAVFVWGLLFVGPLSKLWYESNYVLGAFILFGIATYLGTYFISLFLKKAAFAIAAGIHTLLFVLYVVAYVMNQSFGNTANLHETYSSLQYGLGLSSPAANLARALFVASNSFEVLCGKYGTADVSAPFAYVRYGSVYTNLLLQILFLVICLSVHEYGSADWIRRNITHRGIPARLHYIIESDTAVASSAPAENEKALATTSTTNPEILTVSRISKFFGKLFAVENVSFDISANQTLALLGGNGAGKTTVINMIRGELKPNFGDIHLDGVSVLKQPHKARLHMGVCPQDDAIDNLTMRQTLSFYATVKGLKNVAGNVEKVLSALNIKIYESVSVKDLSGGTRRKLSVAIALLGNPRILLLDEPSTGQDAGAKRILWKALRDISRGRAILLTTHSMEEAEALATDVAIMGTRMLAKGTLGSLQDRYGGLFSVRAVRAQGVSALDVQRLVGECFGAGVSGYFDVNGQVGFGLPHEKEKLGSIMRAMEGLMGVVVEEESHESEGPRVGGSAVMKSGPRKVIEDYTVTGPTLEEVFMNVAREAGTVGGV</sequence>
<feature type="transmembrane region" description="Helical" evidence="10">
    <location>
        <begin position="272"/>
        <end position="289"/>
    </location>
</feature>
<feature type="domain" description="ABC transporter" evidence="11">
    <location>
        <begin position="1207"/>
        <end position="1432"/>
    </location>
</feature>
<evidence type="ECO:0000259" key="11">
    <source>
        <dbReference type="PROSITE" id="PS50893"/>
    </source>
</evidence>
<keyword evidence="3" id="KW-0813">Transport</keyword>